<proteinExistence type="predicted"/>
<reference evidence="1 2" key="1">
    <citation type="journal article" date="2010" name="J. Bacteriol.">
        <title>Complete genome sequence of "Candidatus Puniceispirillum marinum" IMCC1322, a representative of the SAR116 clade in the Alphaproteobacteria.</title>
        <authorList>
            <person name="Oh H.M."/>
            <person name="Kwon K.K."/>
            <person name="Kang I."/>
            <person name="Kang S.G."/>
            <person name="Lee J.H."/>
            <person name="Kim S.J."/>
            <person name="Cho J.C."/>
        </authorList>
    </citation>
    <scope>NUCLEOTIDE SEQUENCE [LARGE SCALE GENOMIC DNA]</scope>
    <source>
        <strain evidence="1 2">IMCC1322</strain>
    </source>
</reference>
<gene>
    <name evidence="1" type="ordered locus">SAR116_2068</name>
</gene>
<dbReference type="Pfam" id="PF04134">
    <property type="entry name" value="DCC1-like"/>
    <property type="match status" value="1"/>
</dbReference>
<dbReference type="EMBL" id="CP001751">
    <property type="protein sequence ID" value="ADE40310.1"/>
    <property type="molecule type" value="Genomic_DNA"/>
</dbReference>
<dbReference type="HOGENOM" id="CLU_086500_3_2_5"/>
<evidence type="ECO:0000313" key="1">
    <source>
        <dbReference type="EMBL" id="ADE40310.1"/>
    </source>
</evidence>
<dbReference type="GO" id="GO:0015035">
    <property type="term" value="F:protein-disulfide reductase activity"/>
    <property type="evidence" value="ECO:0007669"/>
    <property type="project" value="InterPro"/>
</dbReference>
<dbReference type="STRING" id="488538.SAR116_2068"/>
<evidence type="ECO:0008006" key="3">
    <source>
        <dbReference type="Google" id="ProtNLM"/>
    </source>
</evidence>
<protein>
    <recommendedName>
        <fullName evidence="3">Thiol-disulphide oxidoreductase DCC</fullName>
    </recommendedName>
</protein>
<keyword evidence="2" id="KW-1185">Reference proteome</keyword>
<dbReference type="AlphaFoldDB" id="D5BNB7"/>
<sequence length="118" mass="13593">MIQIYYDGKCGLCSKEIQHYKHIAPAGIFAWHDVATDPSPLMPLGVAQADALRRLHAKDSQDKMHIGVDAFIVIWRHLPRWHLLATFISIPGIRHVTNFAYARFADYRFKRLPHCQLS</sequence>
<name>D5BNB7_PUNMI</name>
<dbReference type="InterPro" id="IPR007263">
    <property type="entry name" value="DCC1-like"/>
</dbReference>
<dbReference type="RefSeq" id="WP_013046937.1">
    <property type="nucleotide sequence ID" value="NC_014010.1"/>
</dbReference>
<dbReference type="KEGG" id="apb:SAR116_2068"/>
<dbReference type="eggNOG" id="COG3011">
    <property type="taxonomic scope" value="Bacteria"/>
</dbReference>
<dbReference type="OrthoDB" id="9801773at2"/>
<evidence type="ECO:0000313" key="2">
    <source>
        <dbReference type="Proteomes" id="UP000007460"/>
    </source>
</evidence>
<dbReference type="Proteomes" id="UP000007460">
    <property type="component" value="Chromosome"/>
</dbReference>
<accession>D5BNB7</accession>
<organism evidence="1 2">
    <name type="scientific">Puniceispirillum marinum (strain IMCC1322)</name>
    <dbReference type="NCBI Taxonomy" id="488538"/>
    <lineage>
        <taxon>Bacteria</taxon>
        <taxon>Pseudomonadati</taxon>
        <taxon>Pseudomonadota</taxon>
        <taxon>Alphaproteobacteria</taxon>
        <taxon>Candidatus Puniceispirillales</taxon>
        <taxon>Candidatus Puniceispirillaceae</taxon>
        <taxon>Candidatus Puniceispirillum</taxon>
    </lineage>
</organism>